<dbReference type="Pfam" id="PF01464">
    <property type="entry name" value="SLT"/>
    <property type="match status" value="1"/>
</dbReference>
<dbReference type="EMBL" id="SCFB01000005">
    <property type="protein sequence ID" value="RZI46280.1"/>
    <property type="molecule type" value="Genomic_DNA"/>
</dbReference>
<dbReference type="InterPro" id="IPR008258">
    <property type="entry name" value="Transglycosylase_SLT_dom_1"/>
</dbReference>
<dbReference type="InterPro" id="IPR023346">
    <property type="entry name" value="Lysozyme-like_dom_sf"/>
</dbReference>
<dbReference type="RefSeq" id="WP_130154031.1">
    <property type="nucleotide sequence ID" value="NZ_SCFB01000005.1"/>
</dbReference>
<sequence>MTKTFFLRFSIGLIGLFSISNQGYSAIHGPTLKTAHKNPTAEDTLIHSHNCQEIVAFFEKKHGIPGKLLSAIARVESGKAPWAVNARGRAHHFRTKEKALQFIQTLKDQGVKNINVGYMQINLQSHGRKFKKLEDVLTPYHNIAYAAKLIKHLYDRYGSWAEAIRFYHSGSSYHNLPYQRKVFKAWEQACN</sequence>
<gene>
    <name evidence="3" type="ORF">EQU50_04920</name>
</gene>
<comment type="similarity">
    <text evidence="1">Belongs to the virb1 family.</text>
</comment>
<proteinExistence type="inferred from homology"/>
<name>A0A4Q7DIV9_9PROT</name>
<organism evidence="3 4">
    <name type="scientific">Candidatus Finniella inopinata</name>
    <dbReference type="NCBI Taxonomy" id="1696036"/>
    <lineage>
        <taxon>Bacteria</taxon>
        <taxon>Pseudomonadati</taxon>
        <taxon>Pseudomonadota</taxon>
        <taxon>Alphaproteobacteria</taxon>
        <taxon>Holosporales</taxon>
        <taxon>Candidatus Paracaedibacteraceae</taxon>
        <taxon>Candidatus Finniella</taxon>
    </lineage>
</organism>
<keyword evidence="4" id="KW-1185">Reference proteome</keyword>
<evidence type="ECO:0000256" key="1">
    <source>
        <dbReference type="ARBA" id="ARBA00009387"/>
    </source>
</evidence>
<dbReference type="Gene3D" id="1.10.530.10">
    <property type="match status" value="1"/>
</dbReference>
<dbReference type="OrthoDB" id="5945995at2"/>
<accession>A0A4Q7DIV9</accession>
<evidence type="ECO:0000259" key="2">
    <source>
        <dbReference type="Pfam" id="PF01464"/>
    </source>
</evidence>
<dbReference type="SUPFAM" id="SSF53955">
    <property type="entry name" value="Lysozyme-like"/>
    <property type="match status" value="1"/>
</dbReference>
<comment type="caution">
    <text evidence="3">The sequence shown here is derived from an EMBL/GenBank/DDBJ whole genome shotgun (WGS) entry which is preliminary data.</text>
</comment>
<reference evidence="3 4" key="1">
    <citation type="submission" date="2018-10" db="EMBL/GenBank/DDBJ databases">
        <title>An updated phylogeny of the Alphaproteobacteria reveals that the parasitic Rickettsiales and Holosporales have independent origins.</title>
        <authorList>
            <person name="Munoz-Gomez S.A."/>
            <person name="Hess S."/>
            <person name="Burger G."/>
            <person name="Lang B.F."/>
            <person name="Susko E."/>
            <person name="Slamovits C.H."/>
            <person name="Roger A.J."/>
        </authorList>
    </citation>
    <scope>NUCLEOTIDE SEQUENCE [LARGE SCALE GENOMIC DNA]</scope>
    <source>
        <strain evidence="3">HOLO01</strain>
    </source>
</reference>
<evidence type="ECO:0000313" key="4">
    <source>
        <dbReference type="Proteomes" id="UP000293550"/>
    </source>
</evidence>
<evidence type="ECO:0000313" key="3">
    <source>
        <dbReference type="EMBL" id="RZI46280.1"/>
    </source>
</evidence>
<dbReference type="AlphaFoldDB" id="A0A4Q7DIV9"/>
<feature type="domain" description="Transglycosylase SLT" evidence="2">
    <location>
        <begin position="59"/>
        <end position="174"/>
    </location>
</feature>
<dbReference type="Proteomes" id="UP000293550">
    <property type="component" value="Unassembled WGS sequence"/>
</dbReference>
<protein>
    <submittedName>
        <fullName evidence="3">Lytic transglycosylase domain-containing protein</fullName>
    </submittedName>
</protein>